<evidence type="ECO:0000256" key="4">
    <source>
        <dbReference type="ARBA" id="ARBA00022838"/>
    </source>
</evidence>
<dbReference type="EMBL" id="JAVHJS010000010">
    <property type="protein sequence ID" value="KAK2846292.1"/>
    <property type="molecule type" value="Genomic_DNA"/>
</dbReference>
<dbReference type="GO" id="GO:0051754">
    <property type="term" value="P:meiotic sister chromatid cohesion, centromeric"/>
    <property type="evidence" value="ECO:0007669"/>
    <property type="project" value="TreeGrafter"/>
</dbReference>
<dbReference type="GO" id="GO:0004672">
    <property type="term" value="F:protein kinase activity"/>
    <property type="evidence" value="ECO:0007669"/>
    <property type="project" value="InterPro"/>
</dbReference>
<feature type="coiled-coil region" evidence="8">
    <location>
        <begin position="245"/>
        <end position="282"/>
    </location>
</feature>
<dbReference type="InterPro" id="IPR017441">
    <property type="entry name" value="Protein_kinase_ATP_BS"/>
</dbReference>
<dbReference type="InterPro" id="IPR008271">
    <property type="entry name" value="Ser/Thr_kinase_AS"/>
</dbReference>
<evidence type="ECO:0000256" key="5">
    <source>
        <dbReference type="ARBA" id="ARBA00022840"/>
    </source>
</evidence>
<evidence type="ECO:0000313" key="12">
    <source>
        <dbReference type="Proteomes" id="UP001187315"/>
    </source>
</evidence>
<dbReference type="GO" id="GO:0005634">
    <property type="term" value="C:nucleus"/>
    <property type="evidence" value="ECO:0007669"/>
    <property type="project" value="TreeGrafter"/>
</dbReference>
<dbReference type="PROSITE" id="PS00108">
    <property type="entry name" value="PROTEIN_KINASE_ST"/>
    <property type="match status" value="1"/>
</dbReference>
<keyword evidence="3 7" id="KW-0547">Nucleotide-binding</keyword>
<accession>A0AA88MW77</accession>
<dbReference type="GO" id="GO:0000776">
    <property type="term" value="C:kinetochore"/>
    <property type="evidence" value="ECO:0007669"/>
    <property type="project" value="UniProtKB-KW"/>
</dbReference>
<keyword evidence="2" id="KW-0158">Chromosome</keyword>
<dbReference type="Gene3D" id="1.10.510.10">
    <property type="entry name" value="Transferase(Phosphotransferase) domain 1"/>
    <property type="match status" value="1"/>
</dbReference>
<feature type="domain" description="BUB1 N-terminal" evidence="10">
    <location>
        <begin position="10"/>
        <end position="165"/>
    </location>
</feature>
<dbReference type="SUPFAM" id="SSF56112">
    <property type="entry name" value="Protein kinase-like (PK-like)"/>
    <property type="match status" value="1"/>
</dbReference>
<keyword evidence="5 7" id="KW-0067">ATP-binding</keyword>
<dbReference type="PROSITE" id="PS51489">
    <property type="entry name" value="BUB1_N"/>
    <property type="match status" value="1"/>
</dbReference>
<evidence type="ECO:0000313" key="11">
    <source>
        <dbReference type="EMBL" id="KAK2846292.1"/>
    </source>
</evidence>
<dbReference type="PROSITE" id="PS00107">
    <property type="entry name" value="PROTEIN_KINASE_ATP"/>
    <property type="match status" value="1"/>
</dbReference>
<keyword evidence="4" id="KW-0995">Kinetochore</keyword>
<dbReference type="InterPro" id="IPR013212">
    <property type="entry name" value="Mad3/Bub1_I"/>
</dbReference>
<evidence type="ECO:0000256" key="7">
    <source>
        <dbReference type="PROSITE-ProRule" id="PRU10141"/>
    </source>
</evidence>
<dbReference type="Proteomes" id="UP001187315">
    <property type="component" value="Unassembled WGS sequence"/>
</dbReference>
<dbReference type="PANTHER" id="PTHR14030:SF26">
    <property type="entry name" value="MITOTIC CHECKPOINT SERINE_THREONINE-PROTEIN KINASE BUB1"/>
    <property type="match status" value="1"/>
</dbReference>
<evidence type="ECO:0000259" key="10">
    <source>
        <dbReference type="PROSITE" id="PS51489"/>
    </source>
</evidence>
<dbReference type="GO" id="GO:0007094">
    <property type="term" value="P:mitotic spindle assembly checkpoint signaling"/>
    <property type="evidence" value="ECO:0007669"/>
    <property type="project" value="InterPro"/>
</dbReference>
<feature type="domain" description="Protein kinase" evidence="9">
    <location>
        <begin position="1079"/>
        <end position="1374"/>
    </location>
</feature>
<evidence type="ECO:0000256" key="1">
    <source>
        <dbReference type="ARBA" id="ARBA00004629"/>
    </source>
</evidence>
<dbReference type="Pfam" id="PF00069">
    <property type="entry name" value="Pkinase"/>
    <property type="match status" value="1"/>
</dbReference>
<evidence type="ECO:0000256" key="6">
    <source>
        <dbReference type="ARBA" id="ARBA00023328"/>
    </source>
</evidence>
<keyword evidence="6" id="KW-0137">Centromere</keyword>
<dbReference type="Gene3D" id="1.25.40.430">
    <property type="match status" value="1"/>
</dbReference>
<keyword evidence="8" id="KW-0175">Coiled coil</keyword>
<dbReference type="InterPro" id="IPR011009">
    <property type="entry name" value="Kinase-like_dom_sf"/>
</dbReference>
<dbReference type="Pfam" id="PF08311">
    <property type="entry name" value="Mad3_BUB1_I"/>
    <property type="match status" value="1"/>
</dbReference>
<comment type="caution">
    <text evidence="11">The sequence shown here is derived from an EMBL/GenBank/DDBJ whole genome shotgun (WGS) entry which is preliminary data.</text>
</comment>
<evidence type="ECO:0000256" key="2">
    <source>
        <dbReference type="ARBA" id="ARBA00022454"/>
    </source>
</evidence>
<organism evidence="11 12">
    <name type="scientific">Tachysurus vachellii</name>
    <name type="common">Darkbarbel catfish</name>
    <name type="synonym">Pelteobagrus vachellii</name>
    <dbReference type="NCBI Taxonomy" id="175792"/>
    <lineage>
        <taxon>Eukaryota</taxon>
        <taxon>Metazoa</taxon>
        <taxon>Chordata</taxon>
        <taxon>Craniata</taxon>
        <taxon>Vertebrata</taxon>
        <taxon>Euteleostomi</taxon>
        <taxon>Actinopterygii</taxon>
        <taxon>Neopterygii</taxon>
        <taxon>Teleostei</taxon>
        <taxon>Ostariophysi</taxon>
        <taxon>Siluriformes</taxon>
        <taxon>Bagridae</taxon>
        <taxon>Tachysurus</taxon>
    </lineage>
</organism>
<dbReference type="InterPro" id="IPR015661">
    <property type="entry name" value="Bub1/Mad3"/>
</dbReference>
<dbReference type="InterPro" id="IPR000719">
    <property type="entry name" value="Prot_kinase_dom"/>
</dbReference>
<evidence type="ECO:0000256" key="3">
    <source>
        <dbReference type="ARBA" id="ARBA00022741"/>
    </source>
</evidence>
<evidence type="ECO:0000256" key="8">
    <source>
        <dbReference type="SAM" id="Coils"/>
    </source>
</evidence>
<name>A0AA88MW77_TACVA</name>
<dbReference type="Gene3D" id="6.10.130.20">
    <property type="match status" value="1"/>
</dbReference>
<proteinExistence type="predicted"/>
<dbReference type="SMART" id="SM00777">
    <property type="entry name" value="Mad3_BUB1_I"/>
    <property type="match status" value="1"/>
</dbReference>
<dbReference type="PANTHER" id="PTHR14030">
    <property type="entry name" value="MITOTIC CHECKPOINT SERINE/THREONINE-PROTEIN KINASE BUB1"/>
    <property type="match status" value="1"/>
</dbReference>
<dbReference type="GO" id="GO:0005524">
    <property type="term" value="F:ATP binding"/>
    <property type="evidence" value="ECO:0007669"/>
    <property type="project" value="UniProtKB-UniRule"/>
</dbReference>
<feature type="binding site" evidence="7">
    <location>
        <position position="1108"/>
    </location>
    <ligand>
        <name>ATP</name>
        <dbReference type="ChEBI" id="CHEBI:30616"/>
    </ligand>
</feature>
<comment type="subcellular location">
    <subcellularLocation>
        <location evidence="1">Chromosome</location>
        <location evidence="1">Centromere</location>
        <location evidence="1">Kinetochore</location>
    </subcellularLocation>
</comment>
<dbReference type="PROSITE" id="PS50011">
    <property type="entry name" value="PROTEIN_KINASE_DOM"/>
    <property type="match status" value="1"/>
</dbReference>
<dbReference type="SMART" id="SM00220">
    <property type="entry name" value="S_TKc"/>
    <property type="match status" value="1"/>
</dbReference>
<evidence type="ECO:0000259" key="9">
    <source>
        <dbReference type="PROSITE" id="PS50011"/>
    </source>
</evidence>
<gene>
    <name evidence="11" type="ORF">Q7C36_011146</name>
</gene>
<evidence type="ECO:0008006" key="13">
    <source>
        <dbReference type="Google" id="ProtNLM"/>
    </source>
</evidence>
<reference evidence="11" key="1">
    <citation type="submission" date="2023-08" db="EMBL/GenBank/DDBJ databases">
        <title>Pelteobagrus vachellii genome.</title>
        <authorList>
            <person name="Liu H."/>
        </authorList>
    </citation>
    <scope>NUCLEOTIDE SEQUENCE</scope>
    <source>
        <strain evidence="11">PRFRI_2022a</strain>
        <tissue evidence="11">Muscle</tissue>
    </source>
</reference>
<sequence>MDINFYVQRFESTIRGYVGDDPLSAWDTFIEFLELRLPHDEKNKLSMVMEKLIKTFLPDRHYHNDLRFINYCIRYASNHSDPVKVYSDLHDHGVGLQMAALYISWAQQCERRNLTTEVDQVYQKAFNNQAEPLDTLQHHYRLFQGKRGPSQTTPSVAVNNPLQDSQLVNQQLRQRNSIQPQCKDVVNSQFPADRSVRIISRSENNPPQCTKADMKVESMYCVSDLVCEGSELSFEELRARRYFTKVRQQELHREQEEVRRRYEEEEEEVMRMKKLLEELNSKLSVEPQLQQVTSGPHPFQITEDTPNPAGQSEPLSGPCVFQQSLTQHTDSTHAQSMQHTLLVHPEETRPEAVCVSQVISLPRSECLSHNQAQDMLKCDVLNCEEDDEDVNTDVSFGVFNHHTHITPNTSLGLNSTTPSRALPSPTVNTREALDLIGNMFQGPTLLQDSLFTTTHNSATEEDSFEKNCKVTGFNPSSVKAPSSAPFRIYQDENNENRSVDPQVEMKPTPAAPRVLMEIPVSTVNVTPQGAESLTDESTVWSSGHTPMASFPNHTQEFARSANLVSTPLHLITLYSRDTQHVECVSGENPYLRQPAKLSPILEQSPPEDKQCVSAECTPRAQGTIVGECLSLQRHTHSLSQSRQDNTTITRQVLAPLTLTEHSIAPAEELRTRTNPSWSVYQSPNEEIKKHHVSNLQCSSSREFSSISLGLGRECKPDHVNSKPEDNCSSNILQNQDQFNSSSQTSLRDQFRLNTVQCSSNRELSFHNQNPVREDLPNLLNSSRLLGELSPEKLNSSRLKIFEEKITDQAHTIQSQLSDVEEADLLLPERSFNMRKSIGLLSENPQMHQWKSFHKVPQSPDPVLRVKQDVAMSPEAALGFGWLQVESPVQTAESDLDLMLESPPQTYRPGWDVHSDQQSGILLSKRSFGKHKSDQTLFPTLNTAEKSGCVSPCRGSDPGRDVPMSPEVEPRLNWIPVMETEADLDIIMTPQQNNKTCLEMENDVEMSQKLNCDVFMSPTQPSAPLKASVLISDPWDDDLIVSLLAGLHTPLSSFPNLNSWTCSIPPITPKLSVQLGDERLRVDCVLGQGAFATVYQATNLTNSHKLILKVQKPSNPWEFYINTQLNVRVEPRARHLYNRLHAAHLYSNGSVLIGELHNCGTLLNVVNLYKSRSERVMPQPLVLYFTVCILDMVERLHAAHIIHADIKPDNFLLGERFLENKNLFDENLEHGLVLIDFGQSIDMTLFPDGAQFMAHCMTSGFQCTEMLSGRPWTYQTDYFGVAGTVYCMLFGSYMQVKNDGGVWKPSGVFKRVPHSELWQELFHVLLNVPDCWSLPCLRVLRERLSAALMTTYSTKLLGLKNRLVVQILESRPSCR</sequence>
<keyword evidence="12" id="KW-1185">Reference proteome</keyword>
<protein>
    <recommendedName>
        <fullName evidence="13">Mitotic checkpoint serine/threonine-protein kinase BUB1</fullName>
    </recommendedName>
</protein>